<sequence>VKNLAALDFPAYGSLYFADAPIDSSLKIPFEHGQGFCVGPNCSPVFWNRNPGELELYGDGDSSSNCGPWEDLTEYCSGLIYTGFTRLPKASAIDHKLHPHQGSVDDHIRLLRTSQKVILRLIEDARIQTAATPTLLHPDFHKRNIHVSAEDPTIITGLIDRQSSSIEPAFIYTNEIPDFAALFETVQRLKSWLRTSMNTNSDGWVPSEVFGAAQEAHRVAYEEWIQTARESEARGGGGGGVTV</sequence>
<dbReference type="RefSeq" id="XP_025396269.1">
    <property type="nucleotide sequence ID" value="XM_025547350.1"/>
</dbReference>
<gene>
    <name evidence="1" type="ORF">BO70DRAFT_414391</name>
</gene>
<dbReference type="GO" id="GO:0005739">
    <property type="term" value="C:mitochondrion"/>
    <property type="evidence" value="ECO:0007669"/>
    <property type="project" value="TreeGrafter"/>
</dbReference>
<proteinExistence type="predicted"/>
<reference evidence="1 2" key="1">
    <citation type="submission" date="2016-12" db="EMBL/GenBank/DDBJ databases">
        <title>The genomes of Aspergillus section Nigri reveals drivers in fungal speciation.</title>
        <authorList>
            <consortium name="DOE Joint Genome Institute"/>
            <person name="Vesth T.C."/>
            <person name="Nybo J."/>
            <person name="Theobald S."/>
            <person name="Brandl J."/>
            <person name="Frisvad J.C."/>
            <person name="Nielsen K.F."/>
            <person name="Lyhne E.K."/>
            <person name="Kogle M.E."/>
            <person name="Kuo A."/>
            <person name="Riley R."/>
            <person name="Clum A."/>
            <person name="Nolan M."/>
            <person name="Lipzen A."/>
            <person name="Salamov A."/>
            <person name="Henrissat B."/>
            <person name="Wiebenga A."/>
            <person name="De Vries R.P."/>
            <person name="Grigoriev I.V."/>
            <person name="Mortensen U.H."/>
            <person name="Andersen M.R."/>
            <person name="Baker S.E."/>
        </authorList>
    </citation>
    <scope>NUCLEOTIDE SEQUENCE [LARGE SCALE GENOMIC DNA]</scope>
    <source>
        <strain evidence="1 2">CBS 117.55</strain>
    </source>
</reference>
<organism evidence="1 2">
    <name type="scientific">Aspergillus heteromorphus CBS 117.55</name>
    <dbReference type="NCBI Taxonomy" id="1448321"/>
    <lineage>
        <taxon>Eukaryota</taxon>
        <taxon>Fungi</taxon>
        <taxon>Dikarya</taxon>
        <taxon>Ascomycota</taxon>
        <taxon>Pezizomycotina</taxon>
        <taxon>Eurotiomycetes</taxon>
        <taxon>Eurotiomycetidae</taxon>
        <taxon>Eurotiales</taxon>
        <taxon>Aspergillaceae</taxon>
        <taxon>Aspergillus</taxon>
        <taxon>Aspergillus subgen. Circumdati</taxon>
    </lineage>
</organism>
<accession>A0A317VF10</accession>
<dbReference type="PANTHER" id="PTHR36091">
    <property type="entry name" value="ALTERED INHERITANCE OF MITOCHONDRIA PROTEIN 9, MITOCHONDRIAL"/>
    <property type="match status" value="1"/>
</dbReference>
<evidence type="ECO:0008006" key="3">
    <source>
        <dbReference type="Google" id="ProtNLM"/>
    </source>
</evidence>
<comment type="caution">
    <text evidence="1">The sequence shown here is derived from an EMBL/GenBank/DDBJ whole genome shotgun (WGS) entry which is preliminary data.</text>
</comment>
<dbReference type="OrthoDB" id="2831558at2759"/>
<name>A0A317VF10_9EURO</name>
<dbReference type="AlphaFoldDB" id="A0A317VF10"/>
<feature type="non-terminal residue" evidence="1">
    <location>
        <position position="1"/>
    </location>
</feature>
<dbReference type="VEuPathDB" id="FungiDB:BO70DRAFT_414391"/>
<evidence type="ECO:0000313" key="1">
    <source>
        <dbReference type="EMBL" id="PWY71677.1"/>
    </source>
</evidence>
<dbReference type="GeneID" id="37069587"/>
<dbReference type="Proteomes" id="UP000247233">
    <property type="component" value="Unassembled WGS sequence"/>
</dbReference>
<keyword evidence="2" id="KW-1185">Reference proteome</keyword>
<dbReference type="PANTHER" id="PTHR36091:SF1">
    <property type="entry name" value="ALTERED INHERITANCE OF MITOCHONDRIA PROTEIN 9, MITOCHONDRIAL"/>
    <property type="match status" value="1"/>
</dbReference>
<protein>
    <recommendedName>
        <fullName evidence="3">Aminoglycoside phosphotransferase domain-containing protein</fullName>
    </recommendedName>
</protein>
<dbReference type="InterPro" id="IPR051035">
    <property type="entry name" value="Mito_inheritance_9"/>
</dbReference>
<dbReference type="EMBL" id="MSFL01000027">
    <property type="protein sequence ID" value="PWY71677.1"/>
    <property type="molecule type" value="Genomic_DNA"/>
</dbReference>
<dbReference type="STRING" id="1448321.A0A317VF10"/>
<evidence type="ECO:0000313" key="2">
    <source>
        <dbReference type="Proteomes" id="UP000247233"/>
    </source>
</evidence>